<organism evidence="1 2">
    <name type="scientific">Castanea mollissima</name>
    <name type="common">Chinese chestnut</name>
    <dbReference type="NCBI Taxonomy" id="60419"/>
    <lineage>
        <taxon>Eukaryota</taxon>
        <taxon>Viridiplantae</taxon>
        <taxon>Streptophyta</taxon>
        <taxon>Embryophyta</taxon>
        <taxon>Tracheophyta</taxon>
        <taxon>Spermatophyta</taxon>
        <taxon>Magnoliopsida</taxon>
        <taxon>eudicotyledons</taxon>
        <taxon>Gunneridae</taxon>
        <taxon>Pentapetalae</taxon>
        <taxon>rosids</taxon>
        <taxon>fabids</taxon>
        <taxon>Fagales</taxon>
        <taxon>Fagaceae</taxon>
        <taxon>Castanea</taxon>
    </lineage>
</organism>
<comment type="caution">
    <text evidence="1">The sequence shown here is derived from an EMBL/GenBank/DDBJ whole genome shotgun (WGS) entry which is preliminary data.</text>
</comment>
<dbReference type="EMBL" id="JRKL02000854">
    <property type="protein sequence ID" value="KAF3967770.1"/>
    <property type="molecule type" value="Genomic_DNA"/>
</dbReference>
<evidence type="ECO:0008006" key="3">
    <source>
        <dbReference type="Google" id="ProtNLM"/>
    </source>
</evidence>
<gene>
    <name evidence="1" type="ORF">CMV_008256</name>
</gene>
<protein>
    <recommendedName>
        <fullName evidence="3">Nuclease HARBI1</fullName>
    </recommendedName>
</protein>
<evidence type="ECO:0000313" key="1">
    <source>
        <dbReference type="EMBL" id="KAF3967770.1"/>
    </source>
</evidence>
<dbReference type="PANTHER" id="PTHR47150">
    <property type="entry name" value="OS12G0169200 PROTEIN"/>
    <property type="match status" value="1"/>
</dbReference>
<sequence>MGRSFLQKLLDDDSNEDEIIIKLLTGSTSQRKRRRYIDRNHLAGHKRLSDDYFAEEPVYPPNVIRRRFQMRRSLFLRILSKVEAHEPYFIQKRNNAKKLDLSPLQKMTAALRMLAYGITTNFMDEYVRIAESTTMMSLKKFVAAVVAIFSEEYLRFVTEVAPSQYVSVIRHKARKMLDTINEEDRDVSAKNFLASSPKSSLWSSSSSPSASSAALNADTFPKRFIGLF</sequence>
<proteinExistence type="predicted"/>
<accession>A0A8J4RCH9</accession>
<dbReference type="Proteomes" id="UP000737018">
    <property type="component" value="Unassembled WGS sequence"/>
</dbReference>
<evidence type="ECO:0000313" key="2">
    <source>
        <dbReference type="Proteomes" id="UP000737018"/>
    </source>
</evidence>
<keyword evidence="2" id="KW-1185">Reference proteome</keyword>
<dbReference type="OrthoDB" id="124998at2759"/>
<dbReference type="AlphaFoldDB" id="A0A8J4RCH9"/>
<dbReference type="PANTHER" id="PTHR47150:SF7">
    <property type="entry name" value="NUCLEASE"/>
    <property type="match status" value="1"/>
</dbReference>
<name>A0A8J4RCH9_9ROSI</name>
<reference evidence="1" key="1">
    <citation type="submission" date="2020-03" db="EMBL/GenBank/DDBJ databases">
        <title>Castanea mollissima Vanexum genome sequencing.</title>
        <authorList>
            <person name="Staton M."/>
        </authorList>
    </citation>
    <scope>NUCLEOTIDE SEQUENCE</scope>
    <source>
        <tissue evidence="1">Leaf</tissue>
    </source>
</reference>